<dbReference type="RefSeq" id="WP_153358248.1">
    <property type="nucleotide sequence ID" value="NZ_JABGDC010000029.1"/>
</dbReference>
<gene>
    <name evidence="2" type="ORF">JD78_03258</name>
</gene>
<feature type="domain" description="VOC" evidence="1">
    <location>
        <begin position="2"/>
        <end position="126"/>
    </location>
</feature>
<evidence type="ECO:0000259" key="1">
    <source>
        <dbReference type="PROSITE" id="PS51819"/>
    </source>
</evidence>
<organism evidence="2 3">
    <name type="scientific">Modestobacter roseus</name>
    <dbReference type="NCBI Taxonomy" id="1181884"/>
    <lineage>
        <taxon>Bacteria</taxon>
        <taxon>Bacillati</taxon>
        <taxon>Actinomycetota</taxon>
        <taxon>Actinomycetes</taxon>
        <taxon>Geodermatophilales</taxon>
        <taxon>Geodermatophilaceae</taxon>
        <taxon>Modestobacter</taxon>
    </lineage>
</organism>
<dbReference type="InterPro" id="IPR037523">
    <property type="entry name" value="VOC_core"/>
</dbReference>
<accession>A0A562IVB1</accession>
<sequence length="133" mass="14282">MRTVFINLPVTDLDRAVAFYTALGFTPDHRYTDETAAAVVVEENILVMLLTREKFAGFVAGEVGDPAQATSVINAVSAADRAECDDLLARALAAGGKPWQPAQDHGFMYGTSFTDPDGNVWEVAWMDSAALQG</sequence>
<dbReference type="Proteomes" id="UP000321490">
    <property type="component" value="Unassembled WGS sequence"/>
</dbReference>
<proteinExistence type="predicted"/>
<keyword evidence="3" id="KW-1185">Reference proteome</keyword>
<evidence type="ECO:0000313" key="2">
    <source>
        <dbReference type="EMBL" id="TWH74713.1"/>
    </source>
</evidence>
<comment type="caution">
    <text evidence="2">The sequence shown here is derived from an EMBL/GenBank/DDBJ whole genome shotgun (WGS) entry which is preliminary data.</text>
</comment>
<dbReference type="Gene3D" id="3.10.180.10">
    <property type="entry name" value="2,3-Dihydroxybiphenyl 1,2-Dioxygenase, domain 1"/>
    <property type="match status" value="1"/>
</dbReference>
<dbReference type="PANTHER" id="PTHR36503:SF2">
    <property type="entry name" value="BLR2408 PROTEIN"/>
    <property type="match status" value="1"/>
</dbReference>
<dbReference type="EMBL" id="VLKF01000001">
    <property type="protein sequence ID" value="TWH74713.1"/>
    <property type="molecule type" value="Genomic_DNA"/>
</dbReference>
<dbReference type="InterPro" id="IPR004360">
    <property type="entry name" value="Glyas_Fos-R_dOase_dom"/>
</dbReference>
<dbReference type="OrthoDB" id="4265398at2"/>
<evidence type="ECO:0000313" key="3">
    <source>
        <dbReference type="Proteomes" id="UP000321490"/>
    </source>
</evidence>
<protein>
    <recommendedName>
        <fullName evidence="1">VOC domain-containing protein</fullName>
    </recommendedName>
</protein>
<dbReference type="InterPro" id="IPR029068">
    <property type="entry name" value="Glyas_Bleomycin-R_OHBP_Dase"/>
</dbReference>
<dbReference type="SUPFAM" id="SSF54593">
    <property type="entry name" value="Glyoxalase/Bleomycin resistance protein/Dihydroxybiphenyl dioxygenase"/>
    <property type="match status" value="1"/>
</dbReference>
<dbReference type="PROSITE" id="PS51819">
    <property type="entry name" value="VOC"/>
    <property type="match status" value="1"/>
</dbReference>
<dbReference type="AlphaFoldDB" id="A0A562IVB1"/>
<reference evidence="2 3" key="1">
    <citation type="submission" date="2019-07" db="EMBL/GenBank/DDBJ databases">
        <title>R&amp;d 2014.</title>
        <authorList>
            <person name="Klenk H.-P."/>
        </authorList>
    </citation>
    <scope>NUCLEOTIDE SEQUENCE [LARGE SCALE GENOMIC DNA]</scope>
    <source>
        <strain evidence="2 3">DSM 45764</strain>
    </source>
</reference>
<dbReference type="Pfam" id="PF00903">
    <property type="entry name" value="Glyoxalase"/>
    <property type="match status" value="1"/>
</dbReference>
<dbReference type="PANTHER" id="PTHR36503">
    <property type="entry name" value="BLR2520 PROTEIN"/>
    <property type="match status" value="1"/>
</dbReference>
<name>A0A562IVB1_9ACTN</name>